<dbReference type="PRINTS" id="PR00385">
    <property type="entry name" value="P450"/>
</dbReference>
<dbReference type="InterPro" id="IPR036396">
    <property type="entry name" value="Cyt_P450_sf"/>
</dbReference>
<accession>A0A409XWA1</accession>
<evidence type="ECO:0000256" key="9">
    <source>
        <dbReference type="PIRSR" id="PIRSR602401-1"/>
    </source>
</evidence>
<evidence type="ECO:0000256" key="3">
    <source>
        <dbReference type="ARBA" id="ARBA00010617"/>
    </source>
</evidence>
<dbReference type="AlphaFoldDB" id="A0A409XWA1"/>
<comment type="pathway">
    <text evidence="2">Secondary metabolite biosynthesis.</text>
</comment>
<dbReference type="OrthoDB" id="2789670at2759"/>
<evidence type="ECO:0000256" key="7">
    <source>
        <dbReference type="ARBA" id="ARBA00023004"/>
    </source>
</evidence>
<comment type="similarity">
    <text evidence="3 10">Belongs to the cytochrome P450 family.</text>
</comment>
<evidence type="ECO:0000256" key="8">
    <source>
        <dbReference type="ARBA" id="ARBA00023033"/>
    </source>
</evidence>
<organism evidence="11 12">
    <name type="scientific">Psilocybe cyanescens</name>
    <dbReference type="NCBI Taxonomy" id="93625"/>
    <lineage>
        <taxon>Eukaryota</taxon>
        <taxon>Fungi</taxon>
        <taxon>Dikarya</taxon>
        <taxon>Basidiomycota</taxon>
        <taxon>Agaricomycotina</taxon>
        <taxon>Agaricomycetes</taxon>
        <taxon>Agaricomycetidae</taxon>
        <taxon>Agaricales</taxon>
        <taxon>Agaricineae</taxon>
        <taxon>Strophariaceae</taxon>
        <taxon>Psilocybe</taxon>
    </lineage>
</organism>
<dbReference type="SUPFAM" id="SSF48264">
    <property type="entry name" value="Cytochrome P450"/>
    <property type="match status" value="1"/>
</dbReference>
<proteinExistence type="inferred from homology"/>
<dbReference type="Pfam" id="PF00067">
    <property type="entry name" value="p450"/>
    <property type="match status" value="1"/>
</dbReference>
<keyword evidence="6 10" id="KW-0560">Oxidoreductase</keyword>
<evidence type="ECO:0008006" key="13">
    <source>
        <dbReference type="Google" id="ProtNLM"/>
    </source>
</evidence>
<reference evidence="11 12" key="1">
    <citation type="journal article" date="2018" name="Evol. Lett.">
        <title>Horizontal gene cluster transfer increased hallucinogenic mushroom diversity.</title>
        <authorList>
            <person name="Reynolds H.T."/>
            <person name="Vijayakumar V."/>
            <person name="Gluck-Thaler E."/>
            <person name="Korotkin H.B."/>
            <person name="Matheny P.B."/>
            <person name="Slot J.C."/>
        </authorList>
    </citation>
    <scope>NUCLEOTIDE SEQUENCE [LARGE SCALE GENOMIC DNA]</scope>
    <source>
        <strain evidence="11 12">2631</strain>
    </source>
</reference>
<evidence type="ECO:0000256" key="5">
    <source>
        <dbReference type="ARBA" id="ARBA00022723"/>
    </source>
</evidence>
<dbReference type="Gene3D" id="1.10.630.10">
    <property type="entry name" value="Cytochrome P450"/>
    <property type="match status" value="1"/>
</dbReference>
<dbReference type="GO" id="GO:0016705">
    <property type="term" value="F:oxidoreductase activity, acting on paired donors, with incorporation or reduction of molecular oxygen"/>
    <property type="evidence" value="ECO:0007669"/>
    <property type="project" value="InterPro"/>
</dbReference>
<evidence type="ECO:0000256" key="1">
    <source>
        <dbReference type="ARBA" id="ARBA00001971"/>
    </source>
</evidence>
<keyword evidence="12" id="KW-1185">Reference proteome</keyword>
<keyword evidence="8 10" id="KW-0503">Monooxygenase</keyword>
<keyword evidence="4 9" id="KW-0349">Heme</keyword>
<dbReference type="InterPro" id="IPR050364">
    <property type="entry name" value="Cytochrome_P450_fung"/>
</dbReference>
<evidence type="ECO:0000256" key="4">
    <source>
        <dbReference type="ARBA" id="ARBA00022617"/>
    </source>
</evidence>
<dbReference type="Proteomes" id="UP000283269">
    <property type="component" value="Unassembled WGS sequence"/>
</dbReference>
<evidence type="ECO:0000256" key="2">
    <source>
        <dbReference type="ARBA" id="ARBA00005179"/>
    </source>
</evidence>
<dbReference type="PROSITE" id="PS00086">
    <property type="entry name" value="CYTOCHROME_P450"/>
    <property type="match status" value="1"/>
</dbReference>
<gene>
    <name evidence="11" type="ORF">CVT25_000486</name>
</gene>
<comment type="caution">
    <text evidence="11">The sequence shown here is derived from an EMBL/GenBank/DDBJ whole genome shotgun (WGS) entry which is preliminary data.</text>
</comment>
<comment type="cofactor">
    <cofactor evidence="1 9">
        <name>heme</name>
        <dbReference type="ChEBI" id="CHEBI:30413"/>
    </cofactor>
</comment>
<dbReference type="GO" id="GO:0020037">
    <property type="term" value="F:heme binding"/>
    <property type="evidence" value="ECO:0007669"/>
    <property type="project" value="InterPro"/>
</dbReference>
<feature type="binding site" description="axial binding residue" evidence="9">
    <location>
        <position position="476"/>
    </location>
    <ligand>
        <name>heme</name>
        <dbReference type="ChEBI" id="CHEBI:30413"/>
    </ligand>
    <ligandPart>
        <name>Fe</name>
        <dbReference type="ChEBI" id="CHEBI:18248"/>
    </ligandPart>
</feature>
<sequence>MSLAQIATEPQTIAVVALCFTALAFIHHRLTRSSKLPLPPGPPGSIIFGNSIPKAFAYRKFEEWTQQYGPVFTLRHGFNTLIIIGRLQAATDIMEKEGAATVDRPHNISAGDTLSGGMRVLLTPAGDRFKKMRRALHAHLQPKIVSNYGPTLMRNAKQHIIDIINEPHRHQDHAKRYSASVVMALAYGKNPKSYEDPDIQAVNRCLTRLGNNLRPGMWKVDAYPILRYIPGYLKELQDGHAEELKLFKSQLNEVKMKVVRLSLSYSPSCNLHTRPASISHISYPQTTLLTLPTHPYPHLQERGEEVPSSFGKYLLERQKELELSDDETAYLAGSIFGAGSDTTAGAISIAVLAAACYPDAQRKVQEELDAVIGRVRAPTFADQDILPQTMAFILETFRWRPVTAGGFAHKATRDIVWGNYVIPKGASVIGNVWSIGRDPAFFPDPESFNPQRWLTEEGKIKEDLKAYTFGFGRRVCPGQHMATASVFVNTALIQWAFKVSSDPSSPIDQLAFTESANAHPLPFKVNFEPRVAATLEATRELFEDYGL</sequence>
<dbReference type="GO" id="GO:0005506">
    <property type="term" value="F:iron ion binding"/>
    <property type="evidence" value="ECO:0007669"/>
    <property type="project" value="InterPro"/>
</dbReference>
<keyword evidence="7 9" id="KW-0408">Iron</keyword>
<name>A0A409XWA1_PSICY</name>
<keyword evidence="5 9" id="KW-0479">Metal-binding</keyword>
<dbReference type="InterPro" id="IPR002401">
    <property type="entry name" value="Cyt_P450_E_grp-I"/>
</dbReference>
<dbReference type="CDD" id="cd11065">
    <property type="entry name" value="CYP64-like"/>
    <property type="match status" value="1"/>
</dbReference>
<dbReference type="GO" id="GO:0004497">
    <property type="term" value="F:monooxygenase activity"/>
    <property type="evidence" value="ECO:0007669"/>
    <property type="project" value="UniProtKB-KW"/>
</dbReference>
<evidence type="ECO:0000256" key="6">
    <source>
        <dbReference type="ARBA" id="ARBA00023002"/>
    </source>
</evidence>
<dbReference type="PRINTS" id="PR00463">
    <property type="entry name" value="EP450I"/>
</dbReference>
<evidence type="ECO:0000256" key="10">
    <source>
        <dbReference type="RuleBase" id="RU000461"/>
    </source>
</evidence>
<dbReference type="InterPro" id="IPR001128">
    <property type="entry name" value="Cyt_P450"/>
</dbReference>
<protein>
    <recommendedName>
        <fullName evidence="13">Cytochrome P450</fullName>
    </recommendedName>
</protein>
<dbReference type="PANTHER" id="PTHR46300">
    <property type="entry name" value="P450, PUTATIVE (EUROFUNG)-RELATED-RELATED"/>
    <property type="match status" value="1"/>
</dbReference>
<dbReference type="PANTHER" id="PTHR46300:SF1">
    <property type="entry name" value="P450, PUTATIVE (EUROFUNG)-RELATED"/>
    <property type="match status" value="1"/>
</dbReference>
<dbReference type="InterPro" id="IPR017972">
    <property type="entry name" value="Cyt_P450_CS"/>
</dbReference>
<dbReference type="InParanoid" id="A0A409XWA1"/>
<dbReference type="EMBL" id="NHYD01000150">
    <property type="protein sequence ID" value="PPQ95023.1"/>
    <property type="molecule type" value="Genomic_DNA"/>
</dbReference>
<evidence type="ECO:0000313" key="12">
    <source>
        <dbReference type="Proteomes" id="UP000283269"/>
    </source>
</evidence>
<evidence type="ECO:0000313" key="11">
    <source>
        <dbReference type="EMBL" id="PPQ95023.1"/>
    </source>
</evidence>
<dbReference type="STRING" id="93625.A0A409XWA1"/>